<dbReference type="PROSITE" id="PS50985">
    <property type="entry name" value="GRAS"/>
    <property type="match status" value="1"/>
</dbReference>
<name>A0ABY9CZ96_VITVI</name>
<evidence type="ECO:0000256" key="1">
    <source>
        <dbReference type="ARBA" id="ARBA00023015"/>
    </source>
</evidence>
<evidence type="ECO:0000256" key="3">
    <source>
        <dbReference type="PROSITE-ProRule" id="PRU01191"/>
    </source>
</evidence>
<sequence>MLMGDGMHRLAHYFANELEAHLNGSRSQICKVVITKPSTTHFLKVYHLLLAVCLFFYKKKNVLNFFSNKTIAKTAEKAERLHIIDFRVLYSFSWPSLIQRLSTRPGRPPKLRITGIDFP</sequence>
<feature type="short sequence motif" description="VHIID" evidence="3">
    <location>
        <begin position="81"/>
        <end position="85"/>
    </location>
</feature>
<evidence type="ECO:0000256" key="2">
    <source>
        <dbReference type="ARBA" id="ARBA00023163"/>
    </source>
</evidence>
<evidence type="ECO:0000313" key="4">
    <source>
        <dbReference type="EMBL" id="WKA00459.1"/>
    </source>
</evidence>
<proteinExistence type="inferred from homology"/>
<keyword evidence="2" id="KW-0804">Transcription</keyword>
<organism evidence="4 5">
    <name type="scientific">Vitis vinifera</name>
    <name type="common">Grape</name>
    <dbReference type="NCBI Taxonomy" id="29760"/>
    <lineage>
        <taxon>Eukaryota</taxon>
        <taxon>Viridiplantae</taxon>
        <taxon>Streptophyta</taxon>
        <taxon>Embryophyta</taxon>
        <taxon>Tracheophyta</taxon>
        <taxon>Spermatophyta</taxon>
        <taxon>Magnoliopsida</taxon>
        <taxon>eudicotyledons</taxon>
        <taxon>Gunneridae</taxon>
        <taxon>Pentapetalae</taxon>
        <taxon>rosids</taxon>
        <taxon>Vitales</taxon>
        <taxon>Vitaceae</taxon>
        <taxon>Viteae</taxon>
        <taxon>Vitis</taxon>
    </lineage>
</organism>
<gene>
    <name evidence="4" type="ORF">VitviT2T_018811</name>
</gene>
<protein>
    <submittedName>
        <fullName evidence="4">Uncharacterized protein</fullName>
    </submittedName>
</protein>
<dbReference type="InterPro" id="IPR005202">
    <property type="entry name" value="TF_GRAS"/>
</dbReference>
<dbReference type="PANTHER" id="PTHR31636">
    <property type="entry name" value="OSJNBA0084A10.13 PROTEIN-RELATED"/>
    <property type="match status" value="1"/>
</dbReference>
<dbReference type="Proteomes" id="UP001227230">
    <property type="component" value="Chromosome 12"/>
</dbReference>
<comment type="similarity">
    <text evidence="3">Belongs to the GRAS family.</text>
</comment>
<keyword evidence="5" id="KW-1185">Reference proteome</keyword>
<dbReference type="Pfam" id="PF03514">
    <property type="entry name" value="GRAS"/>
    <property type="match status" value="1"/>
</dbReference>
<keyword evidence="1" id="KW-0805">Transcription regulation</keyword>
<reference evidence="4 5" key="1">
    <citation type="journal article" date="2023" name="Hortic Res">
        <title>The complete reference genome for grapevine (Vitis vinifera L.) genetics and breeding.</title>
        <authorList>
            <person name="Shi X."/>
            <person name="Cao S."/>
            <person name="Wang X."/>
            <person name="Huang S."/>
            <person name="Wang Y."/>
            <person name="Liu Z."/>
            <person name="Liu W."/>
            <person name="Leng X."/>
            <person name="Peng Y."/>
            <person name="Wang N."/>
            <person name="Wang Y."/>
            <person name="Ma Z."/>
            <person name="Xu X."/>
            <person name="Zhang F."/>
            <person name="Xue H."/>
            <person name="Zhong H."/>
            <person name="Wang Y."/>
            <person name="Zhang K."/>
            <person name="Velt A."/>
            <person name="Avia K."/>
            <person name="Holtgrawe D."/>
            <person name="Grimplet J."/>
            <person name="Matus J.T."/>
            <person name="Ware D."/>
            <person name="Wu X."/>
            <person name="Wang H."/>
            <person name="Liu C."/>
            <person name="Fang Y."/>
            <person name="Rustenholz C."/>
            <person name="Cheng Z."/>
            <person name="Xiao H."/>
            <person name="Zhou Y."/>
        </authorList>
    </citation>
    <scope>NUCLEOTIDE SEQUENCE [LARGE SCALE GENOMIC DNA]</scope>
    <source>
        <strain evidence="5">cv. Pinot noir / PN40024</strain>
        <tissue evidence="4">Leaf</tissue>
    </source>
</reference>
<evidence type="ECO:0000313" key="5">
    <source>
        <dbReference type="Proteomes" id="UP001227230"/>
    </source>
</evidence>
<dbReference type="EMBL" id="CP126659">
    <property type="protein sequence ID" value="WKA00459.1"/>
    <property type="molecule type" value="Genomic_DNA"/>
</dbReference>
<accession>A0ABY9CZ96</accession>
<comment type="caution">
    <text evidence="3">Lacks conserved residue(s) required for the propagation of feature annotation.</text>
</comment>